<evidence type="ECO:0000313" key="3">
    <source>
        <dbReference type="Proteomes" id="UP000829647"/>
    </source>
</evidence>
<sequence>MATPDLNQLQQILQNAEKNDAQLTALKKAFNKIALAMDEFAELLSDDYQPVKRERKPREVKEGARKAGRPRKNANAEA</sequence>
<protein>
    <submittedName>
        <fullName evidence="2">Uncharacterized protein</fullName>
    </submittedName>
</protein>
<feature type="compositionally biased region" description="Basic and acidic residues" evidence="1">
    <location>
        <begin position="49"/>
        <end position="65"/>
    </location>
</feature>
<dbReference type="EMBL" id="CP095848">
    <property type="protein sequence ID" value="UPL50541.1"/>
    <property type="molecule type" value="Genomic_DNA"/>
</dbReference>
<accession>A0ABY4JCK5</accession>
<evidence type="ECO:0000313" key="2">
    <source>
        <dbReference type="EMBL" id="UPL50541.1"/>
    </source>
</evidence>
<keyword evidence="3" id="KW-1185">Reference proteome</keyword>
<feature type="region of interest" description="Disordered" evidence="1">
    <location>
        <begin position="46"/>
        <end position="78"/>
    </location>
</feature>
<name>A0ABY4JCK5_9BACT</name>
<reference evidence="2 3" key="1">
    <citation type="submission" date="2022-04" db="EMBL/GenBank/DDBJ databases">
        <title>Hymenobacter sp. isolated from the air.</title>
        <authorList>
            <person name="Won M."/>
            <person name="Lee C.-M."/>
            <person name="Woen H.-Y."/>
            <person name="Kwon S.-W."/>
        </authorList>
    </citation>
    <scope>NUCLEOTIDE SEQUENCE [LARGE SCALE GENOMIC DNA]</scope>
    <source>
        <strain evidence="3">5516 S-25</strain>
    </source>
</reference>
<dbReference type="RefSeq" id="WP_247976553.1">
    <property type="nucleotide sequence ID" value="NZ_CP095848.1"/>
</dbReference>
<evidence type="ECO:0000256" key="1">
    <source>
        <dbReference type="SAM" id="MobiDB-lite"/>
    </source>
</evidence>
<proteinExistence type="predicted"/>
<organism evidence="2 3">
    <name type="scientific">Hymenobacter sublimis</name>
    <dbReference type="NCBI Taxonomy" id="2933777"/>
    <lineage>
        <taxon>Bacteria</taxon>
        <taxon>Pseudomonadati</taxon>
        <taxon>Bacteroidota</taxon>
        <taxon>Cytophagia</taxon>
        <taxon>Cytophagales</taxon>
        <taxon>Hymenobacteraceae</taxon>
        <taxon>Hymenobacter</taxon>
    </lineage>
</organism>
<gene>
    <name evidence="2" type="ORF">MWH26_06440</name>
</gene>
<dbReference type="Proteomes" id="UP000829647">
    <property type="component" value="Chromosome"/>
</dbReference>